<dbReference type="SUPFAM" id="SSF46458">
    <property type="entry name" value="Globin-like"/>
    <property type="match status" value="1"/>
</dbReference>
<dbReference type="InterPro" id="IPR019795">
    <property type="entry name" value="Globin_bac-like_CS"/>
</dbReference>
<evidence type="ECO:0000256" key="3">
    <source>
        <dbReference type="ARBA" id="ARBA00022617"/>
    </source>
</evidence>
<dbReference type="AlphaFoldDB" id="A0A4R2S1S6"/>
<dbReference type="PANTHER" id="PTHR47366">
    <property type="entry name" value="TWO-ON-TWO HEMOGLOBIN-3"/>
    <property type="match status" value="1"/>
</dbReference>
<dbReference type="GO" id="GO:0020037">
    <property type="term" value="F:heme binding"/>
    <property type="evidence" value="ECO:0007669"/>
    <property type="project" value="InterPro"/>
</dbReference>
<dbReference type="Gene3D" id="1.10.490.10">
    <property type="entry name" value="Globins"/>
    <property type="match status" value="1"/>
</dbReference>
<proteinExistence type="inferred from homology"/>
<evidence type="ECO:0000256" key="6">
    <source>
        <dbReference type="ARBA" id="ARBA00034496"/>
    </source>
</evidence>
<gene>
    <name evidence="7" type="ORF">EDD57_11242</name>
</gene>
<dbReference type="RefSeq" id="WP_131848498.1">
    <property type="nucleotide sequence ID" value="NZ_SLXV01000012.1"/>
</dbReference>
<evidence type="ECO:0000313" key="8">
    <source>
        <dbReference type="Proteomes" id="UP000294746"/>
    </source>
</evidence>
<protein>
    <submittedName>
        <fullName evidence="7">Hemoglobin</fullName>
    </submittedName>
</protein>
<organism evidence="7 8">
    <name type="scientific">Baia soyae</name>
    <dbReference type="NCBI Taxonomy" id="1544746"/>
    <lineage>
        <taxon>Bacteria</taxon>
        <taxon>Bacillati</taxon>
        <taxon>Bacillota</taxon>
        <taxon>Bacilli</taxon>
        <taxon>Bacillales</taxon>
        <taxon>Thermoactinomycetaceae</taxon>
        <taxon>Baia</taxon>
    </lineage>
</organism>
<dbReference type="PANTHER" id="PTHR47366:SF1">
    <property type="entry name" value="TWO-ON-TWO HEMOGLOBIN-3"/>
    <property type="match status" value="1"/>
</dbReference>
<dbReference type="GO" id="GO:0046872">
    <property type="term" value="F:metal ion binding"/>
    <property type="evidence" value="ECO:0007669"/>
    <property type="project" value="UniProtKB-KW"/>
</dbReference>
<sequence>MSNQTTIYEAIGGAPTIRQIVEVFYPRVKAHPLLDPIFPEDLTETIENQYMFLTQFFGGPGLYTEKKGHPMLRARHMPFEITPERAEAWLTCMHETLDEVGIHGPIREQMWSRLAMSAYHMVNHESNTQ</sequence>
<evidence type="ECO:0000313" key="7">
    <source>
        <dbReference type="EMBL" id="TCP69177.1"/>
    </source>
</evidence>
<dbReference type="GO" id="GO:0005344">
    <property type="term" value="F:oxygen carrier activity"/>
    <property type="evidence" value="ECO:0007669"/>
    <property type="project" value="InterPro"/>
</dbReference>
<accession>A0A4R2S1S6</accession>
<dbReference type="CDD" id="cd14772">
    <property type="entry name" value="TrHb2_Bs-trHb-like_O"/>
    <property type="match status" value="1"/>
</dbReference>
<keyword evidence="8" id="KW-1185">Reference proteome</keyword>
<keyword evidence="2" id="KW-0813">Transport</keyword>
<dbReference type="InterPro" id="IPR012292">
    <property type="entry name" value="Globin/Proto"/>
</dbReference>
<dbReference type="InterPro" id="IPR001486">
    <property type="entry name" value="Hemoglobin_trunc"/>
</dbReference>
<dbReference type="Proteomes" id="UP000294746">
    <property type="component" value="Unassembled WGS sequence"/>
</dbReference>
<evidence type="ECO:0000256" key="5">
    <source>
        <dbReference type="ARBA" id="ARBA00023004"/>
    </source>
</evidence>
<evidence type="ECO:0000256" key="2">
    <source>
        <dbReference type="ARBA" id="ARBA00022448"/>
    </source>
</evidence>
<comment type="similarity">
    <text evidence="6">Belongs to the truncated hemoglobin family. Group II subfamily.</text>
</comment>
<dbReference type="FunFam" id="1.10.490.10:FF:000004">
    <property type="entry name" value="Group 2 hemoglobin yjbI"/>
    <property type="match status" value="1"/>
</dbReference>
<keyword evidence="3" id="KW-0349">Heme</keyword>
<dbReference type="Pfam" id="PF01152">
    <property type="entry name" value="Bac_globin"/>
    <property type="match status" value="1"/>
</dbReference>
<comment type="caution">
    <text evidence="7">The sequence shown here is derived from an EMBL/GenBank/DDBJ whole genome shotgun (WGS) entry which is preliminary data.</text>
</comment>
<comment type="cofactor">
    <cofactor evidence="1">
        <name>heme</name>
        <dbReference type="ChEBI" id="CHEBI:30413"/>
    </cofactor>
</comment>
<dbReference type="InterPro" id="IPR044203">
    <property type="entry name" value="GlbO/GLB3-like"/>
</dbReference>
<reference evidence="7 8" key="1">
    <citation type="submission" date="2019-03" db="EMBL/GenBank/DDBJ databases">
        <title>Genomic Encyclopedia of Type Strains, Phase IV (KMG-IV): sequencing the most valuable type-strain genomes for metagenomic binning, comparative biology and taxonomic classification.</title>
        <authorList>
            <person name="Goeker M."/>
        </authorList>
    </citation>
    <scope>NUCLEOTIDE SEQUENCE [LARGE SCALE GENOMIC DNA]</scope>
    <source>
        <strain evidence="7 8">DSM 46831</strain>
    </source>
</reference>
<keyword evidence="4" id="KW-0479">Metal-binding</keyword>
<dbReference type="EMBL" id="SLXV01000012">
    <property type="protein sequence ID" value="TCP69177.1"/>
    <property type="molecule type" value="Genomic_DNA"/>
</dbReference>
<dbReference type="InterPro" id="IPR009050">
    <property type="entry name" value="Globin-like_sf"/>
</dbReference>
<evidence type="ECO:0000256" key="4">
    <source>
        <dbReference type="ARBA" id="ARBA00022723"/>
    </source>
</evidence>
<dbReference type="PROSITE" id="PS01213">
    <property type="entry name" value="GLOBIN_FAM_2"/>
    <property type="match status" value="1"/>
</dbReference>
<dbReference type="GO" id="GO:0019825">
    <property type="term" value="F:oxygen binding"/>
    <property type="evidence" value="ECO:0007669"/>
    <property type="project" value="InterPro"/>
</dbReference>
<keyword evidence="5" id="KW-0408">Iron</keyword>
<name>A0A4R2S1S6_9BACL</name>
<evidence type="ECO:0000256" key="1">
    <source>
        <dbReference type="ARBA" id="ARBA00001971"/>
    </source>
</evidence>
<dbReference type="OrthoDB" id="9790913at2"/>